<evidence type="ECO:0008006" key="4">
    <source>
        <dbReference type="Google" id="ProtNLM"/>
    </source>
</evidence>
<name>A0ABS7J7C2_9SPHN</name>
<feature type="region of interest" description="Disordered" evidence="1">
    <location>
        <begin position="177"/>
        <end position="201"/>
    </location>
</feature>
<keyword evidence="3" id="KW-1185">Reference proteome</keyword>
<accession>A0ABS7J7C2</accession>
<dbReference type="SUPFAM" id="SSF110849">
    <property type="entry name" value="ParB/Sulfiredoxin"/>
    <property type="match status" value="1"/>
</dbReference>
<comment type="caution">
    <text evidence="2">The sequence shown here is derived from an EMBL/GenBank/DDBJ whole genome shotgun (WGS) entry which is preliminary data.</text>
</comment>
<organism evidence="2 3">
    <name type="scientific">Qipengyuania qiaonensis</name>
    <dbReference type="NCBI Taxonomy" id="2867240"/>
    <lineage>
        <taxon>Bacteria</taxon>
        <taxon>Pseudomonadati</taxon>
        <taxon>Pseudomonadota</taxon>
        <taxon>Alphaproteobacteria</taxon>
        <taxon>Sphingomonadales</taxon>
        <taxon>Erythrobacteraceae</taxon>
        <taxon>Qipengyuania</taxon>
    </lineage>
</organism>
<dbReference type="Proteomes" id="UP000755104">
    <property type="component" value="Unassembled WGS sequence"/>
</dbReference>
<protein>
    <recommendedName>
        <fullName evidence="4">ParB/Sulfiredoxin domain-containing protein</fullName>
    </recommendedName>
</protein>
<dbReference type="EMBL" id="JAIGNO010000005">
    <property type="protein sequence ID" value="MBX7482838.1"/>
    <property type="molecule type" value="Genomic_DNA"/>
</dbReference>
<evidence type="ECO:0000313" key="3">
    <source>
        <dbReference type="Proteomes" id="UP000755104"/>
    </source>
</evidence>
<evidence type="ECO:0000313" key="2">
    <source>
        <dbReference type="EMBL" id="MBX7482838.1"/>
    </source>
</evidence>
<dbReference type="RefSeq" id="WP_221558096.1">
    <property type="nucleotide sequence ID" value="NZ_JAIGNO010000005.1"/>
</dbReference>
<evidence type="ECO:0000256" key="1">
    <source>
        <dbReference type="SAM" id="MobiDB-lite"/>
    </source>
</evidence>
<gene>
    <name evidence="2" type="ORF">K3174_09850</name>
</gene>
<sequence length="254" mass="27985">MADIKEERSLFQPRHDSIAYAPGRSEAHVANLAKIAKAGNALDPLTITAFGSHWYLLDGHHRLQAYHQVGWGVPVPVNVLQSDLDGEARVTWAVQESVRDNKKNRLPMSDADKIDAAWSSVARRDKLSKSATAELHGVSERVIGNMRAARKALEAAGHDCTLIVSWSAARRMAEALTGGERDSGASDWEEQQRRRASKKAKGVMEMDLSPLLLGQILEAYSPGIVESMALALKAEQEDTEKFSAWWQSDDEADD</sequence>
<proteinExistence type="predicted"/>
<dbReference type="InterPro" id="IPR036086">
    <property type="entry name" value="ParB/Sulfiredoxin_sf"/>
</dbReference>
<reference evidence="2 3" key="1">
    <citation type="submission" date="2021-08" db="EMBL/GenBank/DDBJ databases">
        <title>Comparative Genomics Analysis of the Genus Qipengyuania Reveals Extensive Genetic Diversity and Metabolic Versatility, Including the Description of Fifteen Novel Species.</title>
        <authorList>
            <person name="Liu Y."/>
        </authorList>
    </citation>
    <scope>NUCLEOTIDE SEQUENCE [LARGE SCALE GENOMIC DNA]</scope>
    <source>
        <strain evidence="2 3">6D47A</strain>
    </source>
</reference>